<keyword evidence="1" id="KW-0812">Transmembrane</keyword>
<reference evidence="2" key="1">
    <citation type="submission" date="2020-12" db="EMBL/GenBank/DDBJ databases">
        <title>Antrihabitans popcorni sp. nov. and Antrihabitans auranticaus sp. nov., isolated from a larva cave.</title>
        <authorList>
            <person name="Lee S.D."/>
            <person name="Kim I.S."/>
        </authorList>
    </citation>
    <scope>NUCLEOTIDE SEQUENCE</scope>
    <source>
        <strain evidence="2">YC3-6</strain>
    </source>
</reference>
<name>A0A934NP87_9NOCA</name>
<keyword evidence="1" id="KW-0472">Membrane</keyword>
<evidence type="ECO:0000313" key="3">
    <source>
        <dbReference type="Proteomes" id="UP000655868"/>
    </source>
</evidence>
<accession>A0A934NP87</accession>
<keyword evidence="1" id="KW-1133">Transmembrane helix</keyword>
<proteinExistence type="predicted"/>
<sequence length="96" mass="10058">MDTFLKTVDSLWRVVAIGLVFGAGLPVVFAYGIKFLAVNEINADGTVGRRNPVMALAGSALLALVLLSVIAGVLFIAKDFILTSFDISLFGAKAKG</sequence>
<gene>
    <name evidence="2" type="ORF">JGU71_08420</name>
</gene>
<feature type="transmembrane region" description="Helical" evidence="1">
    <location>
        <begin position="53"/>
        <end position="77"/>
    </location>
</feature>
<keyword evidence="3" id="KW-1185">Reference proteome</keyword>
<feature type="transmembrane region" description="Helical" evidence="1">
    <location>
        <begin position="12"/>
        <end position="33"/>
    </location>
</feature>
<protein>
    <submittedName>
        <fullName evidence="2">Uncharacterized protein</fullName>
    </submittedName>
</protein>
<organism evidence="2 3">
    <name type="scientific">Antrihabitans stalagmiti</name>
    <dbReference type="NCBI Taxonomy" id="2799499"/>
    <lineage>
        <taxon>Bacteria</taxon>
        <taxon>Bacillati</taxon>
        <taxon>Actinomycetota</taxon>
        <taxon>Actinomycetes</taxon>
        <taxon>Mycobacteriales</taxon>
        <taxon>Nocardiaceae</taxon>
        <taxon>Antrihabitans</taxon>
    </lineage>
</organism>
<evidence type="ECO:0000256" key="1">
    <source>
        <dbReference type="SAM" id="Phobius"/>
    </source>
</evidence>
<dbReference type="EMBL" id="JAEMNV010000002">
    <property type="protein sequence ID" value="MBJ8338906.1"/>
    <property type="molecule type" value="Genomic_DNA"/>
</dbReference>
<dbReference type="RefSeq" id="WP_199703538.1">
    <property type="nucleotide sequence ID" value="NZ_JAEMNV010000002.1"/>
</dbReference>
<dbReference type="AlphaFoldDB" id="A0A934NP87"/>
<dbReference type="Proteomes" id="UP000655868">
    <property type="component" value="Unassembled WGS sequence"/>
</dbReference>
<comment type="caution">
    <text evidence="2">The sequence shown here is derived from an EMBL/GenBank/DDBJ whole genome shotgun (WGS) entry which is preliminary data.</text>
</comment>
<evidence type="ECO:0000313" key="2">
    <source>
        <dbReference type="EMBL" id="MBJ8338906.1"/>
    </source>
</evidence>